<evidence type="ECO:0000313" key="1">
    <source>
        <dbReference type="EMBL" id="KAI1690833.1"/>
    </source>
</evidence>
<keyword evidence="2" id="KW-1185">Reference proteome</keyword>
<dbReference type="AlphaFoldDB" id="A0AAD4MDS6"/>
<dbReference type="Proteomes" id="UP001201812">
    <property type="component" value="Unassembled WGS sequence"/>
</dbReference>
<comment type="caution">
    <text evidence="1">The sequence shown here is derived from an EMBL/GenBank/DDBJ whole genome shotgun (WGS) entry which is preliminary data.</text>
</comment>
<dbReference type="EMBL" id="JAKKPZ010001074">
    <property type="protein sequence ID" value="KAI1690833.1"/>
    <property type="molecule type" value="Genomic_DNA"/>
</dbReference>
<organism evidence="1 2">
    <name type="scientific">Ditylenchus destructor</name>
    <dbReference type="NCBI Taxonomy" id="166010"/>
    <lineage>
        <taxon>Eukaryota</taxon>
        <taxon>Metazoa</taxon>
        <taxon>Ecdysozoa</taxon>
        <taxon>Nematoda</taxon>
        <taxon>Chromadorea</taxon>
        <taxon>Rhabditida</taxon>
        <taxon>Tylenchina</taxon>
        <taxon>Tylenchomorpha</taxon>
        <taxon>Sphaerularioidea</taxon>
        <taxon>Anguinidae</taxon>
        <taxon>Anguininae</taxon>
        <taxon>Ditylenchus</taxon>
    </lineage>
</organism>
<reference evidence="1" key="1">
    <citation type="submission" date="2022-01" db="EMBL/GenBank/DDBJ databases">
        <title>Genome Sequence Resource for Two Populations of Ditylenchus destructor, the Migratory Endoparasitic Phytonematode.</title>
        <authorList>
            <person name="Zhang H."/>
            <person name="Lin R."/>
            <person name="Xie B."/>
        </authorList>
    </citation>
    <scope>NUCLEOTIDE SEQUENCE</scope>
    <source>
        <strain evidence="1">BazhouSP</strain>
    </source>
</reference>
<name>A0AAD4MDS6_9BILA</name>
<sequence>MKRDIAAGPQPGWTNMVVSAGGWDKIVLGNAHNPRWDKYRFQSLAAIPRAEKADPADIAWDIMLAALPKRAVALYFMMDERDIETALKQPWVSIGRGCRRGGGVRPDRRSRPSPSARLWQRCTHHRGICEAPPGADARGCGAQDDVMARASHGPDRSPACCARGCGPT</sequence>
<protein>
    <submittedName>
        <fullName evidence="1">Uncharacterized protein</fullName>
    </submittedName>
</protein>
<gene>
    <name evidence="1" type="ORF">DdX_22271</name>
</gene>
<accession>A0AAD4MDS6</accession>
<evidence type="ECO:0000313" key="2">
    <source>
        <dbReference type="Proteomes" id="UP001201812"/>
    </source>
</evidence>
<proteinExistence type="predicted"/>